<dbReference type="Gene3D" id="3.40.50.1580">
    <property type="entry name" value="Nucleoside phosphorylase domain"/>
    <property type="match status" value="1"/>
</dbReference>
<dbReference type="EMBL" id="KZ852039">
    <property type="protein sequence ID" value="RDH36039.1"/>
    <property type="molecule type" value="Genomic_DNA"/>
</dbReference>
<dbReference type="InterPro" id="IPR053137">
    <property type="entry name" value="NLR-like"/>
</dbReference>
<dbReference type="InterPro" id="IPR035994">
    <property type="entry name" value="Nucleoside_phosphorylase_sf"/>
</dbReference>
<dbReference type="GO" id="GO:0009116">
    <property type="term" value="P:nucleoside metabolic process"/>
    <property type="evidence" value="ECO:0007669"/>
    <property type="project" value="InterPro"/>
</dbReference>
<dbReference type="SUPFAM" id="SSF53167">
    <property type="entry name" value="Purine and uridine phosphorylases"/>
    <property type="match status" value="1"/>
</dbReference>
<organism evidence="3 4">
    <name type="scientific">Aspergillus welwitschiae</name>
    <dbReference type="NCBI Taxonomy" id="1341132"/>
    <lineage>
        <taxon>Eukaryota</taxon>
        <taxon>Fungi</taxon>
        <taxon>Dikarya</taxon>
        <taxon>Ascomycota</taxon>
        <taxon>Pezizomycotina</taxon>
        <taxon>Eurotiomycetes</taxon>
        <taxon>Eurotiomycetidae</taxon>
        <taxon>Eurotiales</taxon>
        <taxon>Aspergillaceae</taxon>
        <taxon>Aspergillus</taxon>
        <taxon>Aspergillus subgen. Circumdati</taxon>
    </lineage>
</organism>
<evidence type="ECO:0000313" key="4">
    <source>
        <dbReference type="Proteomes" id="UP000253729"/>
    </source>
</evidence>
<dbReference type="PANTHER" id="PTHR46082">
    <property type="entry name" value="ATP/GTP-BINDING PROTEIN-RELATED"/>
    <property type="match status" value="1"/>
</dbReference>
<keyword evidence="4" id="KW-1185">Reference proteome</keyword>
<dbReference type="GeneID" id="38137260"/>
<dbReference type="GO" id="GO:0003824">
    <property type="term" value="F:catalytic activity"/>
    <property type="evidence" value="ECO:0007669"/>
    <property type="project" value="InterPro"/>
</dbReference>
<name>A0A3F3QA44_9EURO</name>
<feature type="coiled-coil region" evidence="1">
    <location>
        <begin position="351"/>
        <end position="395"/>
    </location>
</feature>
<sequence>MTRSSSLDAKNFTVGWICSLLIEYIAARHVLDEIYPDTTHVFLGQRDCRAYTLGRIGNHNVVIVCLPAESPGVVSASAVETALRLTFPLVQYSLMVGIAGAAPGSKDDVRLGDVVIGTKIVPYEFGKVTHHGFQYTGHCPRPPAILHNRVNHLKYNSLLELDIGSVVEDKAQMLPIPLQHLFRRPELEDRLYNSDYVHGEHCDCEETMVHDSSLLVAREPRPGDGEVRVHSGTIASGDKLIKNAQTRDDWGNTFNTLCFDMESAGLSRGSITIRGIDNYADSHKNDSWHGYAAMVAAVCAAEFLKMVPVSDVPQGQSRVVDEVSRVMTASIEEMKSVLDSFPGSEYYLSTMMAVNERLAAIEQRLALLDTQQRSAKALEKKIDQVVERLQSIEKSQGLAEGILGQANGINYDSDDLSSGRTKGLQGTVIAISEKISEGPTREIGSSDTFFKAQLAASDLHGVKFKCSIKSTKPLPPPKPIRFRSRSLLEDTQCRREQDSIKSSRGTLFQN</sequence>
<keyword evidence="1" id="KW-0175">Coiled coil</keyword>
<dbReference type="Proteomes" id="UP000253729">
    <property type="component" value="Unassembled WGS sequence"/>
</dbReference>
<feature type="region of interest" description="Disordered" evidence="2">
    <location>
        <begin position="470"/>
        <end position="510"/>
    </location>
</feature>
<protein>
    <submittedName>
        <fullName evidence="3">Nucleoside phosphorylase domain-containing protein</fullName>
    </submittedName>
</protein>
<evidence type="ECO:0000256" key="1">
    <source>
        <dbReference type="SAM" id="Coils"/>
    </source>
</evidence>
<accession>A0A3F3QA44</accession>
<dbReference type="PANTHER" id="PTHR46082:SF6">
    <property type="entry name" value="AAA+ ATPASE DOMAIN-CONTAINING PROTEIN-RELATED"/>
    <property type="match status" value="1"/>
</dbReference>
<feature type="compositionally biased region" description="Basic and acidic residues" evidence="2">
    <location>
        <begin position="486"/>
        <end position="501"/>
    </location>
</feature>
<proteinExistence type="predicted"/>
<dbReference type="AlphaFoldDB" id="A0A3F3QA44"/>
<dbReference type="RefSeq" id="XP_026629061.1">
    <property type="nucleotide sequence ID" value="XM_026768904.1"/>
</dbReference>
<gene>
    <name evidence="3" type="ORF">BDQ94DRAFT_158195</name>
</gene>
<evidence type="ECO:0000313" key="3">
    <source>
        <dbReference type="EMBL" id="RDH36039.1"/>
    </source>
</evidence>
<reference evidence="3 4" key="1">
    <citation type="submission" date="2018-07" db="EMBL/GenBank/DDBJ databases">
        <title>The genomes of Aspergillus section Nigri reveals drivers in fungal speciation.</title>
        <authorList>
            <consortium name="DOE Joint Genome Institute"/>
            <person name="Vesth T.C."/>
            <person name="Nybo J."/>
            <person name="Theobald S."/>
            <person name="Brandl J."/>
            <person name="Frisvad J.C."/>
            <person name="Nielsen K.F."/>
            <person name="Lyhne E.K."/>
            <person name="Kogle M.E."/>
            <person name="Kuo A."/>
            <person name="Riley R."/>
            <person name="Clum A."/>
            <person name="Nolan M."/>
            <person name="Lipzen A."/>
            <person name="Salamov A."/>
            <person name="Henrissat B."/>
            <person name="Wiebenga A."/>
            <person name="De vries R.P."/>
            <person name="Grigoriev I.V."/>
            <person name="Mortensen U.H."/>
            <person name="Andersen M.R."/>
            <person name="Baker S.E."/>
        </authorList>
    </citation>
    <scope>NUCLEOTIDE SEQUENCE [LARGE SCALE GENOMIC DNA]</scope>
    <source>
        <strain evidence="3 4">CBS 139.54b</strain>
    </source>
</reference>
<evidence type="ECO:0000256" key="2">
    <source>
        <dbReference type="SAM" id="MobiDB-lite"/>
    </source>
</evidence>